<evidence type="ECO:0008006" key="4">
    <source>
        <dbReference type="Google" id="ProtNLM"/>
    </source>
</evidence>
<dbReference type="AlphaFoldDB" id="A0AAN9SF72"/>
<dbReference type="PANTHER" id="PTHR31087">
    <property type="match status" value="1"/>
</dbReference>
<sequence length="208" mass="23074">MANQFSVISHSYCAPYPINLQINTEKGVTYDMNGKRVFYVKEASFTLHNRRVLYDDEKNPIVTLYNKCMGSNGRCNVFMGESNDPSQLLFSTKKIKKSSKIPRGMIKLNVFLANNKDESMCDFRVVVNGSKSSCTVYAGESPTAIIAKMENNGGFNVFVNPYVDYAFIVTLLMIINEMPGGDESTDRSTDRSGIINNVITAAASLAQN</sequence>
<dbReference type="PANTHER" id="PTHR31087:SF58">
    <property type="entry name" value="OS07G0230700 PROTEIN"/>
    <property type="match status" value="1"/>
</dbReference>
<accession>A0AAN9SF72</accession>
<evidence type="ECO:0000256" key="1">
    <source>
        <dbReference type="ARBA" id="ARBA00005437"/>
    </source>
</evidence>
<evidence type="ECO:0000313" key="2">
    <source>
        <dbReference type="EMBL" id="KAK7395017.1"/>
    </source>
</evidence>
<comment type="similarity">
    <text evidence="1">Belongs to the LOR family.</text>
</comment>
<protein>
    <recommendedName>
        <fullName evidence="4">Protein LURP-one-related 15</fullName>
    </recommendedName>
</protein>
<reference evidence="2 3" key="1">
    <citation type="submission" date="2024-01" db="EMBL/GenBank/DDBJ databases">
        <title>The genomes of 5 underutilized Papilionoideae crops provide insights into root nodulation and disease resistanc.</title>
        <authorList>
            <person name="Jiang F."/>
        </authorList>
    </citation>
    <scope>NUCLEOTIDE SEQUENCE [LARGE SCALE GENOMIC DNA]</scope>
    <source>
        <strain evidence="2">DUOXIRENSHENG_FW03</strain>
        <tissue evidence="2">Leaves</tissue>
    </source>
</reference>
<dbReference type="Proteomes" id="UP001386955">
    <property type="component" value="Unassembled WGS sequence"/>
</dbReference>
<comment type="caution">
    <text evidence="2">The sequence shown here is derived from an EMBL/GenBank/DDBJ whole genome shotgun (WGS) entry which is preliminary data.</text>
</comment>
<keyword evidence="3" id="KW-1185">Reference proteome</keyword>
<dbReference type="Pfam" id="PF04525">
    <property type="entry name" value="LOR"/>
    <property type="match status" value="1"/>
</dbReference>
<organism evidence="2 3">
    <name type="scientific">Psophocarpus tetragonolobus</name>
    <name type="common">Winged bean</name>
    <name type="synonym">Dolichos tetragonolobus</name>
    <dbReference type="NCBI Taxonomy" id="3891"/>
    <lineage>
        <taxon>Eukaryota</taxon>
        <taxon>Viridiplantae</taxon>
        <taxon>Streptophyta</taxon>
        <taxon>Embryophyta</taxon>
        <taxon>Tracheophyta</taxon>
        <taxon>Spermatophyta</taxon>
        <taxon>Magnoliopsida</taxon>
        <taxon>eudicotyledons</taxon>
        <taxon>Gunneridae</taxon>
        <taxon>Pentapetalae</taxon>
        <taxon>rosids</taxon>
        <taxon>fabids</taxon>
        <taxon>Fabales</taxon>
        <taxon>Fabaceae</taxon>
        <taxon>Papilionoideae</taxon>
        <taxon>50 kb inversion clade</taxon>
        <taxon>NPAAA clade</taxon>
        <taxon>indigoferoid/millettioid clade</taxon>
        <taxon>Phaseoleae</taxon>
        <taxon>Psophocarpus</taxon>
    </lineage>
</organism>
<dbReference type="Gene3D" id="2.40.160.200">
    <property type="entry name" value="LURP1-related"/>
    <property type="match status" value="1"/>
</dbReference>
<dbReference type="InterPro" id="IPR007612">
    <property type="entry name" value="LOR"/>
</dbReference>
<dbReference type="InterPro" id="IPR038595">
    <property type="entry name" value="LOR_sf"/>
</dbReference>
<gene>
    <name evidence="2" type="ORF">VNO78_15558</name>
</gene>
<dbReference type="EMBL" id="JAYMYS010000004">
    <property type="protein sequence ID" value="KAK7395017.1"/>
    <property type="molecule type" value="Genomic_DNA"/>
</dbReference>
<dbReference type="InterPro" id="IPR025659">
    <property type="entry name" value="Tubby-like_C"/>
</dbReference>
<evidence type="ECO:0000313" key="3">
    <source>
        <dbReference type="Proteomes" id="UP001386955"/>
    </source>
</evidence>
<name>A0AAN9SF72_PSOTE</name>
<dbReference type="SUPFAM" id="SSF54518">
    <property type="entry name" value="Tubby C-terminal domain-like"/>
    <property type="match status" value="1"/>
</dbReference>
<proteinExistence type="inferred from homology"/>